<dbReference type="GO" id="GO:0004061">
    <property type="term" value="F:arylformamidase activity"/>
    <property type="evidence" value="ECO:0007669"/>
    <property type="project" value="UniProtKB-UniRule"/>
</dbReference>
<dbReference type="Proteomes" id="UP001217918">
    <property type="component" value="Unassembled WGS sequence"/>
</dbReference>
<evidence type="ECO:0000256" key="2">
    <source>
        <dbReference type="ARBA" id="ARBA00023079"/>
    </source>
</evidence>
<feature type="active site" evidence="3">
    <location>
        <position position="302"/>
    </location>
</feature>
<proteinExistence type="inferred from homology"/>
<dbReference type="InterPro" id="IPR027519">
    <property type="entry name" value="KFase_ver/fungi-typ"/>
</dbReference>
<dbReference type="GO" id="GO:0034354">
    <property type="term" value="P:'de novo' NAD+ biosynthetic process from L-tryptophan"/>
    <property type="evidence" value="ECO:0007669"/>
    <property type="project" value="UniProtKB-UniRule"/>
</dbReference>
<dbReference type="GO" id="GO:0019441">
    <property type="term" value="P:L-tryptophan catabolic process to kynurenine"/>
    <property type="evidence" value="ECO:0007669"/>
    <property type="project" value="UniProtKB-UniRule"/>
</dbReference>
<keyword evidence="1 3" id="KW-0378">Hydrolase</keyword>
<keyword evidence="5" id="KW-1185">Reference proteome</keyword>
<feature type="active site" description="Nucleophile" evidence="3">
    <location>
        <position position="160"/>
    </location>
</feature>
<comment type="function">
    <text evidence="3">Catalyzes the hydrolysis of N-formyl-L-kynurenine to L-kynurenine, the second step in the kynurenine pathway of tryptophan degradation. Kynurenine may be further oxidized to nicotinic acid, NAD(H) and NADP(H). Required for elimination of toxic metabolites.</text>
</comment>
<comment type="caution">
    <text evidence="4">The sequence shown here is derived from an EMBL/GenBank/DDBJ whole genome shotgun (WGS) entry which is preliminary data.</text>
</comment>
<comment type="domain">
    <text evidence="3">The main chain amide nitrogen atoms of the second glycine and its adjacent residue in the HGGXW motif define the oxyanion hole, and stabilize the oxyanion that forms during the nucleophilic attack by the catalytic serine during substrate cleavage.</text>
</comment>
<accession>A0AAD9I6J9</accession>
<evidence type="ECO:0000256" key="1">
    <source>
        <dbReference type="ARBA" id="ARBA00022801"/>
    </source>
</evidence>
<dbReference type="AlphaFoldDB" id="A0AAD9I6J9"/>
<reference evidence="4" key="1">
    <citation type="journal article" date="2023" name="Mol. Plant Microbe Interact.">
        <title>Elucidating the Obligate Nature and Biological Capacity of an Invasive Fungal Corn Pathogen.</title>
        <authorList>
            <person name="MacCready J.S."/>
            <person name="Roggenkamp E.M."/>
            <person name="Gdanetz K."/>
            <person name="Chilvers M.I."/>
        </authorList>
    </citation>
    <scope>NUCLEOTIDE SEQUENCE</scope>
    <source>
        <strain evidence="4">PM02</strain>
    </source>
</reference>
<comment type="subunit">
    <text evidence="3">Homodimer.</text>
</comment>
<keyword evidence="2 3" id="KW-0823">Tryptophan catabolism</keyword>
<comment type="pathway">
    <text evidence="3">Amino-acid degradation; L-tryptophan degradation via kynurenine pathway; L-kynurenine from L-tryptophan: step 2/2.</text>
</comment>
<feature type="short sequence motif" description="HGGXW" evidence="3">
    <location>
        <begin position="95"/>
        <end position="99"/>
    </location>
</feature>
<dbReference type="HAMAP" id="MF_03014">
    <property type="entry name" value="KFase"/>
    <property type="match status" value="1"/>
</dbReference>
<dbReference type="EC" id="3.5.1.9" evidence="3"/>
<protein>
    <recommendedName>
        <fullName evidence="3">Kynurenine formamidase</fullName>
        <shortName evidence="3">KFA</shortName>
        <shortName evidence="3">KFase</shortName>
        <ecNumber evidence="3">3.5.1.9</ecNumber>
    </recommendedName>
    <alternativeName>
        <fullName evidence="3">Arylformamidase</fullName>
    </alternativeName>
    <alternativeName>
        <fullName evidence="3">N-formylkynurenine formamidase</fullName>
        <shortName evidence="3">FKF</shortName>
    </alternativeName>
</protein>
<comment type="similarity">
    <text evidence="3">Belongs to the kynurenine formamidase family.</text>
</comment>
<gene>
    <name evidence="4" type="ORF">P8C59_005902</name>
</gene>
<dbReference type="InterPro" id="IPR029058">
    <property type="entry name" value="AB_hydrolase_fold"/>
</dbReference>
<dbReference type="Gene3D" id="3.40.50.1820">
    <property type="entry name" value="alpha/beta hydrolase"/>
    <property type="match status" value="2"/>
</dbReference>
<evidence type="ECO:0000256" key="3">
    <source>
        <dbReference type="HAMAP-Rule" id="MF_03014"/>
    </source>
</evidence>
<name>A0AAD9I6J9_9PEZI</name>
<evidence type="ECO:0000313" key="4">
    <source>
        <dbReference type="EMBL" id="KAK2071480.1"/>
    </source>
</evidence>
<sequence length="323" mass="34451">MTTAQDIALWTSIAWTAVADANDGLIGWHKQSVPYVGCGTTLQTVDVWIALALASSSSGPSAPPPPAWIPAAVLPTPPLGRRRRRRGRPWAAYIHGGAWRDPRITAASLAPTAHALLRRAATSAFPLGGLASVNYRLSPHPHRLGLLGGGGAPWALVGHSCGATLAWQSVMDAGARWGLHGGEAAELQQPDAVVGLNGVYDLAGFVARPPASHAGLRRVYAEFATGAFGPDEAVWRAACPATAEGMWVDEWRADGAEGKRAVLAQSREDTLVPYEQLEGLREVLGRKAPWLDLRVVEARGDHDEMWERGTMADILMPVLEDLV</sequence>
<comment type="catalytic activity">
    <reaction evidence="3">
        <text>N-formyl-L-kynurenine + H2O = L-kynurenine + formate + H(+)</text>
        <dbReference type="Rhea" id="RHEA:13009"/>
        <dbReference type="ChEBI" id="CHEBI:15377"/>
        <dbReference type="ChEBI" id="CHEBI:15378"/>
        <dbReference type="ChEBI" id="CHEBI:15740"/>
        <dbReference type="ChEBI" id="CHEBI:57959"/>
        <dbReference type="ChEBI" id="CHEBI:58629"/>
        <dbReference type="EC" id="3.5.1.9"/>
    </reaction>
</comment>
<evidence type="ECO:0000313" key="5">
    <source>
        <dbReference type="Proteomes" id="UP001217918"/>
    </source>
</evidence>
<feature type="active site" evidence="3">
    <location>
        <position position="269"/>
    </location>
</feature>
<dbReference type="SUPFAM" id="SSF53474">
    <property type="entry name" value="alpha/beta-Hydrolases"/>
    <property type="match status" value="1"/>
</dbReference>
<organism evidence="4 5">
    <name type="scientific">Phyllachora maydis</name>
    <dbReference type="NCBI Taxonomy" id="1825666"/>
    <lineage>
        <taxon>Eukaryota</taxon>
        <taxon>Fungi</taxon>
        <taxon>Dikarya</taxon>
        <taxon>Ascomycota</taxon>
        <taxon>Pezizomycotina</taxon>
        <taxon>Sordariomycetes</taxon>
        <taxon>Sordariomycetidae</taxon>
        <taxon>Phyllachorales</taxon>
        <taxon>Phyllachoraceae</taxon>
        <taxon>Phyllachora</taxon>
    </lineage>
</organism>
<dbReference type="EMBL" id="JAQQPM010000005">
    <property type="protein sequence ID" value="KAK2071480.1"/>
    <property type="molecule type" value="Genomic_DNA"/>
</dbReference>